<accession>A0AAV4STQ8</accession>
<keyword evidence="2" id="KW-1185">Reference proteome</keyword>
<evidence type="ECO:0000313" key="2">
    <source>
        <dbReference type="Proteomes" id="UP001054945"/>
    </source>
</evidence>
<dbReference type="EMBL" id="BPLR01010062">
    <property type="protein sequence ID" value="GIY36546.1"/>
    <property type="molecule type" value="Genomic_DNA"/>
</dbReference>
<protein>
    <submittedName>
        <fullName evidence="1">Uncharacterized protein</fullName>
    </submittedName>
</protein>
<name>A0AAV4STQ8_CAEEX</name>
<dbReference type="Proteomes" id="UP001054945">
    <property type="component" value="Unassembled WGS sequence"/>
</dbReference>
<organism evidence="1 2">
    <name type="scientific">Caerostris extrusa</name>
    <name type="common">Bark spider</name>
    <name type="synonym">Caerostris bankana</name>
    <dbReference type="NCBI Taxonomy" id="172846"/>
    <lineage>
        <taxon>Eukaryota</taxon>
        <taxon>Metazoa</taxon>
        <taxon>Ecdysozoa</taxon>
        <taxon>Arthropoda</taxon>
        <taxon>Chelicerata</taxon>
        <taxon>Arachnida</taxon>
        <taxon>Araneae</taxon>
        <taxon>Araneomorphae</taxon>
        <taxon>Entelegynae</taxon>
        <taxon>Araneoidea</taxon>
        <taxon>Araneidae</taxon>
        <taxon>Caerostris</taxon>
    </lineage>
</organism>
<evidence type="ECO:0000313" key="1">
    <source>
        <dbReference type="EMBL" id="GIY36546.1"/>
    </source>
</evidence>
<dbReference type="AlphaFoldDB" id="A0AAV4STQ8"/>
<sequence length="71" mass="8346">MPLKADKEVLRSLSTARIRLTVPMRRKQPPLSKFLLERTLTPRNEFVVERANKNIRRTWNSFPGARKLNSN</sequence>
<gene>
    <name evidence="1" type="ORF">CEXT_110411</name>
</gene>
<reference evidence="1 2" key="1">
    <citation type="submission" date="2021-06" db="EMBL/GenBank/DDBJ databases">
        <title>Caerostris extrusa draft genome.</title>
        <authorList>
            <person name="Kono N."/>
            <person name="Arakawa K."/>
        </authorList>
    </citation>
    <scope>NUCLEOTIDE SEQUENCE [LARGE SCALE GENOMIC DNA]</scope>
</reference>
<proteinExistence type="predicted"/>
<comment type="caution">
    <text evidence="1">The sequence shown here is derived from an EMBL/GenBank/DDBJ whole genome shotgun (WGS) entry which is preliminary data.</text>
</comment>